<evidence type="ECO:0000313" key="2">
    <source>
        <dbReference type="Proteomes" id="UP000772434"/>
    </source>
</evidence>
<dbReference type="Proteomes" id="UP000772434">
    <property type="component" value="Unassembled WGS sequence"/>
</dbReference>
<dbReference type="AlphaFoldDB" id="A0A9P5PIF2"/>
<proteinExistence type="predicted"/>
<feature type="non-terminal residue" evidence="1">
    <location>
        <position position="122"/>
    </location>
</feature>
<dbReference type="EMBL" id="JADNRY010000138">
    <property type="protein sequence ID" value="KAF9063802.1"/>
    <property type="molecule type" value="Genomic_DNA"/>
</dbReference>
<organism evidence="1 2">
    <name type="scientific">Rhodocollybia butyracea</name>
    <dbReference type="NCBI Taxonomy" id="206335"/>
    <lineage>
        <taxon>Eukaryota</taxon>
        <taxon>Fungi</taxon>
        <taxon>Dikarya</taxon>
        <taxon>Basidiomycota</taxon>
        <taxon>Agaricomycotina</taxon>
        <taxon>Agaricomycetes</taxon>
        <taxon>Agaricomycetidae</taxon>
        <taxon>Agaricales</taxon>
        <taxon>Marasmiineae</taxon>
        <taxon>Omphalotaceae</taxon>
        <taxon>Rhodocollybia</taxon>
    </lineage>
</organism>
<evidence type="ECO:0000313" key="1">
    <source>
        <dbReference type="EMBL" id="KAF9063802.1"/>
    </source>
</evidence>
<sequence>YYEWCKKNNFISKLLADRKSQQEAAEAGKSQSTLDAAVIPLEKRTPYSQHRMNEAIWTFIVDTNQALSVIERPSFRNMIDVASSAKEVITLPDHKVTRAGIMRMFFKRMGQLKKLFAVSSML</sequence>
<gene>
    <name evidence="1" type="ORF">BDP27DRAFT_1231538</name>
</gene>
<keyword evidence="2" id="KW-1185">Reference proteome</keyword>
<accession>A0A9P5PIF2</accession>
<reference evidence="1" key="1">
    <citation type="submission" date="2020-11" db="EMBL/GenBank/DDBJ databases">
        <authorList>
            <consortium name="DOE Joint Genome Institute"/>
            <person name="Ahrendt S."/>
            <person name="Riley R."/>
            <person name="Andreopoulos W."/>
            <person name="Labutti K."/>
            <person name="Pangilinan J."/>
            <person name="Ruiz-Duenas F.J."/>
            <person name="Barrasa J.M."/>
            <person name="Sanchez-Garcia M."/>
            <person name="Camarero S."/>
            <person name="Miyauchi S."/>
            <person name="Serrano A."/>
            <person name="Linde D."/>
            <person name="Babiker R."/>
            <person name="Drula E."/>
            <person name="Ayuso-Fernandez I."/>
            <person name="Pacheco R."/>
            <person name="Padilla G."/>
            <person name="Ferreira P."/>
            <person name="Barriuso J."/>
            <person name="Kellner H."/>
            <person name="Castanera R."/>
            <person name="Alfaro M."/>
            <person name="Ramirez L."/>
            <person name="Pisabarro A.G."/>
            <person name="Kuo A."/>
            <person name="Tritt A."/>
            <person name="Lipzen A."/>
            <person name="He G."/>
            <person name="Yan M."/>
            <person name="Ng V."/>
            <person name="Cullen D."/>
            <person name="Martin F."/>
            <person name="Rosso M.-N."/>
            <person name="Henrissat B."/>
            <person name="Hibbett D."/>
            <person name="Martinez A.T."/>
            <person name="Grigoriev I.V."/>
        </authorList>
    </citation>
    <scope>NUCLEOTIDE SEQUENCE</scope>
    <source>
        <strain evidence="1">AH 40177</strain>
    </source>
</reference>
<name>A0A9P5PIF2_9AGAR</name>
<protein>
    <submittedName>
        <fullName evidence="1">Uncharacterized protein</fullName>
    </submittedName>
</protein>
<comment type="caution">
    <text evidence="1">The sequence shown here is derived from an EMBL/GenBank/DDBJ whole genome shotgun (WGS) entry which is preliminary data.</text>
</comment>
<dbReference type="OrthoDB" id="3256444at2759"/>